<feature type="chain" id="PRO_5046028253" evidence="6">
    <location>
        <begin position="37"/>
        <end position="651"/>
    </location>
</feature>
<dbReference type="Proteomes" id="UP001527925">
    <property type="component" value="Unassembled WGS sequence"/>
</dbReference>
<comment type="subcellular location">
    <subcellularLocation>
        <location evidence="1">Cell envelope</location>
    </subcellularLocation>
</comment>
<name>A0ABR4N4S1_9FUNG</name>
<dbReference type="EMBL" id="JADGIZ020000032">
    <property type="protein sequence ID" value="KAL2914557.1"/>
    <property type="molecule type" value="Genomic_DNA"/>
</dbReference>
<evidence type="ECO:0000313" key="8">
    <source>
        <dbReference type="Proteomes" id="UP001527925"/>
    </source>
</evidence>
<dbReference type="PANTHER" id="PTHR43649:SF31">
    <property type="entry name" value="SN-GLYCEROL-3-PHOSPHATE-BINDING PERIPLASMIC PROTEIN UGPB"/>
    <property type="match status" value="1"/>
</dbReference>
<evidence type="ECO:0000256" key="2">
    <source>
        <dbReference type="ARBA" id="ARBA00022448"/>
    </source>
</evidence>
<feature type="compositionally biased region" description="Basic and acidic residues" evidence="4">
    <location>
        <begin position="639"/>
        <end position="651"/>
    </location>
</feature>
<gene>
    <name evidence="7" type="ORF">HK105_205908</name>
</gene>
<reference evidence="7 8" key="1">
    <citation type="submission" date="2023-09" db="EMBL/GenBank/DDBJ databases">
        <title>Pangenome analysis of Batrachochytrium dendrobatidis and related Chytrids.</title>
        <authorList>
            <person name="Yacoub M.N."/>
            <person name="Stajich J.E."/>
            <person name="James T.Y."/>
        </authorList>
    </citation>
    <scope>NUCLEOTIDE SEQUENCE [LARGE SCALE GENOMIC DNA]</scope>
    <source>
        <strain evidence="7 8">JEL0888</strain>
    </source>
</reference>
<feature type="compositionally biased region" description="Low complexity" evidence="4">
    <location>
        <begin position="554"/>
        <end position="568"/>
    </location>
</feature>
<organism evidence="7 8">
    <name type="scientific">Polyrhizophydium stewartii</name>
    <dbReference type="NCBI Taxonomy" id="2732419"/>
    <lineage>
        <taxon>Eukaryota</taxon>
        <taxon>Fungi</taxon>
        <taxon>Fungi incertae sedis</taxon>
        <taxon>Chytridiomycota</taxon>
        <taxon>Chytridiomycota incertae sedis</taxon>
        <taxon>Chytridiomycetes</taxon>
        <taxon>Rhizophydiales</taxon>
        <taxon>Rhizophydiales incertae sedis</taxon>
        <taxon>Polyrhizophydium</taxon>
    </lineage>
</organism>
<evidence type="ECO:0000256" key="6">
    <source>
        <dbReference type="SAM" id="SignalP"/>
    </source>
</evidence>
<evidence type="ECO:0000313" key="7">
    <source>
        <dbReference type="EMBL" id="KAL2914557.1"/>
    </source>
</evidence>
<comment type="caution">
    <text evidence="7">The sequence shown here is derived from an EMBL/GenBank/DDBJ whole genome shotgun (WGS) entry which is preliminary data.</text>
</comment>
<dbReference type="Pfam" id="PF01547">
    <property type="entry name" value="SBP_bac_1"/>
    <property type="match status" value="1"/>
</dbReference>
<protein>
    <submittedName>
        <fullName evidence="7">Uncharacterized protein</fullName>
    </submittedName>
</protein>
<feature type="signal peptide" evidence="6">
    <location>
        <begin position="1"/>
        <end position="36"/>
    </location>
</feature>
<keyword evidence="2" id="KW-0813">Transport</keyword>
<keyword evidence="5" id="KW-0812">Transmembrane</keyword>
<feature type="compositionally biased region" description="Low complexity" evidence="4">
    <location>
        <begin position="579"/>
        <end position="589"/>
    </location>
</feature>
<dbReference type="SUPFAM" id="SSF53850">
    <property type="entry name" value="Periplasmic binding protein-like II"/>
    <property type="match status" value="1"/>
</dbReference>
<dbReference type="PANTHER" id="PTHR43649">
    <property type="entry name" value="ARABINOSE-BINDING PROTEIN-RELATED"/>
    <property type="match status" value="1"/>
</dbReference>
<keyword evidence="5" id="KW-0472">Membrane</keyword>
<sequence length="651" mass="69715">MASLRGGRSCSLVAVLGRVLALAAAAAFASVPSTSAVIIRSQTPHNHGNRTHYPSGLPRNGSDAADPSFSTNGAGVVGILALPSQAPSPKAQAIQNLWAAANAISIEQRMFDSSSDYSDYLDQLLLACSNMQRTAFDIVWIDATMTAALENCLVDLWAWDSDFGAELTQAVVANGVVRDKLVALPAEVQATMLFYNKDYLSVHGYDDPPATFAKMQEMLESILVNEHAVENWKLSGYTSSFKETEDWPILASEWIAGTNASIIDASGNITVADSDFAVLLTHIVGWINTGLIDPGDLDTFTSREAFSRWANRQAVFLHATSALLPDAAGVSFQWGVQPMPPLIPAATDGKGTSVSTGFYLGVYKYARNPAAAVKLAKYLVSSEYERQIILQGAADGRIFMPVNPSLMADQSVVEALGKPICDIYANSYLTLRPNRQSGSRYANVSELITGTMNSIFHGALDVLTALDELDLSLRAVLGKPPRNATDADTAPPPVVTRPGAKKIRFLSVQVACLFFVMAVTVTVVLLLRRKSLIDQASAAPADTKLPTSTLQSGSPLKAAAASPEKASPFGTHEADQPLHSNQSHSIQISQPPPERLSRATDAPREQNRPLLVAGHGAGYESAGSTHARQRTNDSFNEIALDHDSESARLIR</sequence>
<proteinExistence type="predicted"/>
<feature type="transmembrane region" description="Helical" evidence="5">
    <location>
        <begin position="505"/>
        <end position="527"/>
    </location>
</feature>
<keyword evidence="3 6" id="KW-0732">Signal</keyword>
<evidence type="ECO:0000256" key="5">
    <source>
        <dbReference type="SAM" id="Phobius"/>
    </source>
</evidence>
<dbReference type="InterPro" id="IPR050490">
    <property type="entry name" value="Bact_solute-bd_prot1"/>
</dbReference>
<keyword evidence="5" id="KW-1133">Transmembrane helix</keyword>
<evidence type="ECO:0000256" key="4">
    <source>
        <dbReference type="SAM" id="MobiDB-lite"/>
    </source>
</evidence>
<feature type="region of interest" description="Disordered" evidence="4">
    <location>
        <begin position="537"/>
        <end position="651"/>
    </location>
</feature>
<feature type="region of interest" description="Disordered" evidence="4">
    <location>
        <begin position="42"/>
        <end position="65"/>
    </location>
</feature>
<evidence type="ECO:0000256" key="1">
    <source>
        <dbReference type="ARBA" id="ARBA00004196"/>
    </source>
</evidence>
<evidence type="ECO:0000256" key="3">
    <source>
        <dbReference type="ARBA" id="ARBA00022729"/>
    </source>
</evidence>
<dbReference type="InterPro" id="IPR006059">
    <property type="entry name" value="SBP"/>
</dbReference>
<keyword evidence="8" id="KW-1185">Reference proteome</keyword>
<feature type="compositionally biased region" description="Basic and acidic residues" evidence="4">
    <location>
        <begin position="595"/>
        <end position="607"/>
    </location>
</feature>
<accession>A0ABR4N4S1</accession>
<dbReference type="Gene3D" id="3.40.190.10">
    <property type="entry name" value="Periplasmic binding protein-like II"/>
    <property type="match status" value="1"/>
</dbReference>